<dbReference type="GO" id="GO:0010181">
    <property type="term" value="F:FMN binding"/>
    <property type="evidence" value="ECO:0007669"/>
    <property type="project" value="InterPro"/>
</dbReference>
<dbReference type="InterPro" id="IPR037207">
    <property type="entry name" value="Nuop51_4Fe4S-bd_sf"/>
</dbReference>
<dbReference type="EMBL" id="FOCP01000027">
    <property type="protein sequence ID" value="SEN60641.1"/>
    <property type="molecule type" value="Genomic_DNA"/>
</dbReference>
<comment type="cofactor">
    <cofactor evidence="2">
        <name>[4Fe-4S] cluster</name>
        <dbReference type="ChEBI" id="CHEBI:49883"/>
    </cofactor>
</comment>
<keyword evidence="4" id="KW-0004">4Fe-4S</keyword>
<dbReference type="Gene3D" id="3.10.20.600">
    <property type="match status" value="1"/>
</dbReference>
<evidence type="ECO:0000313" key="10">
    <source>
        <dbReference type="EMBL" id="SEN60641.1"/>
    </source>
</evidence>
<sequence length="427" mass="46160">MEAILTRHLDQDNPQNLAAYQAIGGYRSLSAAFDLKPEKIIETVEAANLRGRGGAGFSCGMKWRLRGADAPSPRYLVCNLDESEPGTFKDRYLLYGAPHAIIEAVIVSAFALQAERAFIFVRGEYAKGGHRLIQAIREAETAGLLGRNLGGSGFDLHIEVHLSGGRYICGEETAQINAIEGKRPNPRPKIPRPSTHGLWGQPTTTNNVETLVNVPHILINGAEWFRRLGINGGCGTKLFCVSGKVKHPGVFELPCGTPARELIFKHAGGLDNDERTLLGFLPGGASTAFLLPQHLDVPMDFDPVAEAGSRLGTGSLIILDDTTCPIETVLNLTRFFARESCGFCTPCRDGLPYLAQILTAIATGNGSADDLTLLDEFCSTIATQSFCAFAPGAVMPLVSSLKNYYEHYEQHVITQRCPFDASGKEAV</sequence>
<proteinExistence type="inferred from homology"/>
<evidence type="ECO:0000259" key="9">
    <source>
        <dbReference type="SMART" id="SM00928"/>
    </source>
</evidence>
<dbReference type="Gene3D" id="1.20.1440.230">
    <property type="entry name" value="NADH-ubiquinone oxidoreductase 51kDa subunit, iron-sulphur binding domain"/>
    <property type="match status" value="1"/>
</dbReference>
<dbReference type="InterPro" id="IPR037225">
    <property type="entry name" value="Nuo51_FMN-bd_sf"/>
</dbReference>
<dbReference type="InterPro" id="IPR019575">
    <property type="entry name" value="Nuop51_4Fe4S-bd"/>
</dbReference>
<dbReference type="STRING" id="917.SAMN05216326_105106"/>
<dbReference type="SUPFAM" id="SSF142019">
    <property type="entry name" value="Nqo1 FMN-binding domain-like"/>
    <property type="match status" value="1"/>
</dbReference>
<protein>
    <submittedName>
        <fullName evidence="10">NADH dehydrogenase subunit F</fullName>
    </submittedName>
</protein>
<evidence type="ECO:0000256" key="6">
    <source>
        <dbReference type="ARBA" id="ARBA00023004"/>
    </source>
</evidence>
<dbReference type="SUPFAM" id="SSF142984">
    <property type="entry name" value="Nqo1 middle domain-like"/>
    <property type="match status" value="1"/>
</dbReference>
<feature type="domain" description="NADH-ubiquinone oxidoreductase 51kDa subunit iron-sulphur binding" evidence="9">
    <location>
        <begin position="326"/>
        <end position="371"/>
    </location>
</feature>
<dbReference type="SUPFAM" id="SSF140490">
    <property type="entry name" value="Nqo1C-terminal domain-like"/>
    <property type="match status" value="1"/>
</dbReference>
<gene>
    <name evidence="10" type="ORF">SAMN05216325_12711</name>
</gene>
<dbReference type="Pfam" id="PF10531">
    <property type="entry name" value="SLBB"/>
    <property type="match status" value="1"/>
</dbReference>
<dbReference type="PROSITE" id="PS00645">
    <property type="entry name" value="COMPLEX1_51K_2"/>
    <property type="match status" value="1"/>
</dbReference>
<evidence type="ECO:0000256" key="4">
    <source>
        <dbReference type="ARBA" id="ARBA00022485"/>
    </source>
</evidence>
<dbReference type="GO" id="GO:0051539">
    <property type="term" value="F:4 iron, 4 sulfur cluster binding"/>
    <property type="evidence" value="ECO:0007669"/>
    <property type="project" value="UniProtKB-KW"/>
</dbReference>
<evidence type="ECO:0000256" key="1">
    <source>
        <dbReference type="ARBA" id="ARBA00001917"/>
    </source>
</evidence>
<dbReference type="RefSeq" id="WP_090634304.1">
    <property type="nucleotide sequence ID" value="NZ_FOCP01000027.1"/>
</dbReference>
<dbReference type="FunFam" id="3.40.50.11540:FF:000001">
    <property type="entry name" value="NADH dehydrogenase [ubiquinone] flavoprotein 1, mitochondrial"/>
    <property type="match status" value="1"/>
</dbReference>
<dbReference type="Proteomes" id="UP000199459">
    <property type="component" value="Unassembled WGS sequence"/>
</dbReference>
<evidence type="ECO:0000313" key="11">
    <source>
        <dbReference type="Proteomes" id="UP000199459"/>
    </source>
</evidence>
<dbReference type="GO" id="GO:0046872">
    <property type="term" value="F:metal ion binding"/>
    <property type="evidence" value="ECO:0007669"/>
    <property type="project" value="UniProtKB-KW"/>
</dbReference>
<dbReference type="AlphaFoldDB" id="A0A1H8HX71"/>
<keyword evidence="6" id="KW-0408">Iron</keyword>
<dbReference type="PANTHER" id="PTHR43578:SF3">
    <property type="entry name" value="NADH-QUINONE OXIDOREDUCTASE SUBUNIT F"/>
    <property type="match status" value="1"/>
</dbReference>
<organism evidence="10 11">
    <name type="scientific">Nitrosomonas marina</name>
    <dbReference type="NCBI Taxonomy" id="917"/>
    <lineage>
        <taxon>Bacteria</taxon>
        <taxon>Pseudomonadati</taxon>
        <taxon>Pseudomonadota</taxon>
        <taxon>Betaproteobacteria</taxon>
        <taxon>Nitrosomonadales</taxon>
        <taxon>Nitrosomonadaceae</taxon>
        <taxon>Nitrosomonas</taxon>
    </lineage>
</organism>
<dbReference type="Gene3D" id="6.10.250.1450">
    <property type="match status" value="1"/>
</dbReference>
<dbReference type="InterPro" id="IPR001949">
    <property type="entry name" value="NADH-UbQ_OxRdtase_51kDa_CS"/>
</dbReference>
<evidence type="ECO:0000256" key="5">
    <source>
        <dbReference type="ARBA" id="ARBA00022723"/>
    </source>
</evidence>
<dbReference type="Pfam" id="PF10589">
    <property type="entry name" value="NADH_4Fe-4S"/>
    <property type="match status" value="1"/>
</dbReference>
<dbReference type="Gene3D" id="3.40.50.11540">
    <property type="entry name" value="NADH-ubiquinone oxidoreductase 51kDa subunit"/>
    <property type="match status" value="1"/>
</dbReference>
<comment type="similarity">
    <text evidence="3">Belongs to the complex I 51 kDa subunit family.</text>
</comment>
<dbReference type="Pfam" id="PF01512">
    <property type="entry name" value="Complex1_51K"/>
    <property type="match status" value="1"/>
</dbReference>
<dbReference type="InterPro" id="IPR019554">
    <property type="entry name" value="Soluble_ligand-bd"/>
</dbReference>
<evidence type="ECO:0000256" key="2">
    <source>
        <dbReference type="ARBA" id="ARBA00001966"/>
    </source>
</evidence>
<keyword evidence="7" id="KW-0411">Iron-sulfur</keyword>
<dbReference type="InterPro" id="IPR011538">
    <property type="entry name" value="Nuo51_FMN-bd"/>
</dbReference>
<name>A0A1H8HX71_9PROT</name>
<accession>A0A1H8HX71</accession>
<feature type="region of interest" description="Disordered" evidence="8">
    <location>
        <begin position="181"/>
        <end position="204"/>
    </location>
</feature>
<dbReference type="OrthoDB" id="9805533at2"/>
<reference evidence="10 11" key="1">
    <citation type="submission" date="2016-10" db="EMBL/GenBank/DDBJ databases">
        <authorList>
            <person name="de Groot N.N."/>
        </authorList>
    </citation>
    <scope>NUCLEOTIDE SEQUENCE [LARGE SCALE GENOMIC DNA]</scope>
    <source>
        <strain evidence="10 11">Nm22</strain>
    </source>
</reference>
<dbReference type="SMART" id="SM00928">
    <property type="entry name" value="NADH_4Fe-4S"/>
    <property type="match status" value="1"/>
</dbReference>
<keyword evidence="5" id="KW-0479">Metal-binding</keyword>
<dbReference type="GO" id="GO:0008137">
    <property type="term" value="F:NADH dehydrogenase (ubiquinone) activity"/>
    <property type="evidence" value="ECO:0007669"/>
    <property type="project" value="InterPro"/>
</dbReference>
<dbReference type="PANTHER" id="PTHR43578">
    <property type="entry name" value="NADH-QUINONE OXIDOREDUCTASE SUBUNIT F"/>
    <property type="match status" value="1"/>
</dbReference>
<evidence type="ECO:0000256" key="8">
    <source>
        <dbReference type="SAM" id="MobiDB-lite"/>
    </source>
</evidence>
<comment type="cofactor">
    <cofactor evidence="1">
        <name>FMN</name>
        <dbReference type="ChEBI" id="CHEBI:58210"/>
    </cofactor>
</comment>
<evidence type="ECO:0000256" key="7">
    <source>
        <dbReference type="ARBA" id="ARBA00023014"/>
    </source>
</evidence>
<evidence type="ECO:0000256" key="3">
    <source>
        <dbReference type="ARBA" id="ARBA00007523"/>
    </source>
</evidence>